<dbReference type="Pfam" id="PF03441">
    <property type="entry name" value="FAD_binding_7"/>
    <property type="match status" value="1"/>
</dbReference>
<dbReference type="PRINTS" id="PR00147">
    <property type="entry name" value="DNAPHOTLYASE"/>
</dbReference>
<keyword evidence="4 6" id="KW-0274">FAD</keyword>
<evidence type="ECO:0000313" key="8">
    <source>
        <dbReference type="EMBL" id="MDN3723777.1"/>
    </source>
</evidence>
<dbReference type="PROSITE" id="PS51645">
    <property type="entry name" value="PHR_CRY_ALPHA_BETA"/>
    <property type="match status" value="1"/>
</dbReference>
<organism evidence="8 9">
    <name type="scientific">Aequorivita aurantiaca</name>
    <dbReference type="NCBI Taxonomy" id="3053356"/>
    <lineage>
        <taxon>Bacteria</taxon>
        <taxon>Pseudomonadati</taxon>
        <taxon>Bacteroidota</taxon>
        <taxon>Flavobacteriia</taxon>
        <taxon>Flavobacteriales</taxon>
        <taxon>Flavobacteriaceae</taxon>
        <taxon>Aequorivita</taxon>
    </lineage>
</organism>
<dbReference type="InterPro" id="IPR036155">
    <property type="entry name" value="Crypto/Photolyase_N_sf"/>
</dbReference>
<name>A0ABT8DG17_9FLAO</name>
<dbReference type="InterPro" id="IPR002081">
    <property type="entry name" value="Cryptochrome/DNA_photolyase_1"/>
</dbReference>
<keyword evidence="9" id="KW-1185">Reference proteome</keyword>
<dbReference type="Gene3D" id="1.10.579.10">
    <property type="entry name" value="DNA Cyclobutane Dipyrimidine Photolyase, subunit A, domain 3"/>
    <property type="match status" value="1"/>
</dbReference>
<dbReference type="Gene3D" id="1.25.40.80">
    <property type="match status" value="1"/>
</dbReference>
<keyword evidence="8" id="KW-0456">Lyase</keyword>
<dbReference type="Proteomes" id="UP001244787">
    <property type="component" value="Unassembled WGS sequence"/>
</dbReference>
<evidence type="ECO:0000256" key="2">
    <source>
        <dbReference type="ARBA" id="ARBA00001974"/>
    </source>
</evidence>
<evidence type="ECO:0000256" key="4">
    <source>
        <dbReference type="ARBA" id="ARBA00022827"/>
    </source>
</evidence>
<dbReference type="EC" id="4.1.99.3" evidence="8"/>
<evidence type="ECO:0000259" key="7">
    <source>
        <dbReference type="PROSITE" id="PS51645"/>
    </source>
</evidence>
<feature type="domain" description="Photolyase/cryptochrome alpha/beta" evidence="7">
    <location>
        <begin position="4"/>
        <end position="133"/>
    </location>
</feature>
<evidence type="ECO:0000256" key="6">
    <source>
        <dbReference type="RuleBase" id="RU004182"/>
    </source>
</evidence>
<dbReference type="SUPFAM" id="SSF52425">
    <property type="entry name" value="Cryptochrome/photolyase, N-terminal domain"/>
    <property type="match status" value="1"/>
</dbReference>
<dbReference type="InterPro" id="IPR006050">
    <property type="entry name" value="DNA_photolyase_N"/>
</dbReference>
<dbReference type="InterPro" id="IPR005101">
    <property type="entry name" value="Cryptochr/Photolyase_FAD-bd"/>
</dbReference>
<evidence type="ECO:0000256" key="3">
    <source>
        <dbReference type="ARBA" id="ARBA00022630"/>
    </source>
</evidence>
<keyword evidence="3 6" id="KW-0285">Flavoprotein</keyword>
<dbReference type="PROSITE" id="PS00394">
    <property type="entry name" value="DNA_PHOTOLYASES_1_1"/>
    <property type="match status" value="1"/>
</dbReference>
<dbReference type="PANTHER" id="PTHR11455">
    <property type="entry name" value="CRYPTOCHROME"/>
    <property type="match status" value="1"/>
</dbReference>
<dbReference type="PANTHER" id="PTHR11455:SF9">
    <property type="entry name" value="CRYPTOCHROME CIRCADIAN CLOCK 5 ISOFORM X1"/>
    <property type="match status" value="1"/>
</dbReference>
<proteinExistence type="inferred from homology"/>
<dbReference type="InterPro" id="IPR014729">
    <property type="entry name" value="Rossmann-like_a/b/a_fold"/>
</dbReference>
<dbReference type="InterPro" id="IPR036134">
    <property type="entry name" value="Crypto/Photolyase_FAD-like_sf"/>
</dbReference>
<evidence type="ECO:0000256" key="1">
    <source>
        <dbReference type="ARBA" id="ARBA00001932"/>
    </source>
</evidence>
<comment type="cofactor">
    <cofactor evidence="2">
        <name>FAD</name>
        <dbReference type="ChEBI" id="CHEBI:57692"/>
    </cofactor>
</comment>
<keyword evidence="5 6" id="KW-0157">Chromophore</keyword>
<dbReference type="Pfam" id="PF00875">
    <property type="entry name" value="DNA_photolyase"/>
    <property type="match status" value="1"/>
</dbReference>
<sequence>MKEKVNIFWFRRDLRMDDNVGFYNALRGKFPVLPIFIFDSEILQELPKDDARVTFIYETLHKLNNKLRQYGGGVALFNGTPKDVFQTIISRFHVQNVIANHDYEPYSMERDSSIKNLLHENGIGFFTFKDQVIYEKDDIVKDDGTPYIVYTPYMKKWKERFKKDDKNKKTFTDNSATNLYQNTRLPNLSLRDIGFTKSKIEIPEYDISSLTLQQYENQRNFPAKDATSHLGPHLRFGTVSIRNIIEEAALEKNEVFLQELIWREFFMQILWHFPETVNRAFKQKYDRIEWRNNETEFQKWKEGKTGYPIVDAGMRQLNETGYMHNRVRMVVAGFLCKHLLIDWRWGEAYFAEKLLDYEMSSNIGNWQWAAGSGVDAAPYFRIFNPNTQLEKFDKNHEYVKKYIPEFGTENYPEKIVDHKEARERCLKVYKSAIA</sequence>
<comment type="similarity">
    <text evidence="6">Belongs to the DNA photolyase family.</text>
</comment>
<protein>
    <submittedName>
        <fullName evidence="8">Deoxyribodipyrimidine photo-lyase</fullName>
        <ecNumber evidence="8">4.1.99.3</ecNumber>
    </submittedName>
</protein>
<dbReference type="GO" id="GO:0003904">
    <property type="term" value="F:deoxyribodipyrimidine photo-lyase activity"/>
    <property type="evidence" value="ECO:0007669"/>
    <property type="project" value="UniProtKB-EC"/>
</dbReference>
<dbReference type="InterPro" id="IPR018394">
    <property type="entry name" value="DNA_photolyase_1_CS_C"/>
</dbReference>
<comment type="cofactor">
    <cofactor evidence="1">
        <name>(6R)-5,10-methylene-5,6,7,8-tetrahydrofolate</name>
        <dbReference type="ChEBI" id="CHEBI:15636"/>
    </cofactor>
</comment>
<evidence type="ECO:0000256" key="5">
    <source>
        <dbReference type="ARBA" id="ARBA00022991"/>
    </source>
</evidence>
<evidence type="ECO:0000313" key="9">
    <source>
        <dbReference type="Proteomes" id="UP001244787"/>
    </source>
</evidence>
<accession>A0ABT8DG17</accession>
<dbReference type="Gene3D" id="3.40.50.620">
    <property type="entry name" value="HUPs"/>
    <property type="match status" value="1"/>
</dbReference>
<dbReference type="SUPFAM" id="SSF48173">
    <property type="entry name" value="Cryptochrome/photolyase FAD-binding domain"/>
    <property type="match status" value="1"/>
</dbReference>
<dbReference type="EMBL" id="JAUGQQ010000002">
    <property type="protein sequence ID" value="MDN3723777.1"/>
    <property type="molecule type" value="Genomic_DNA"/>
</dbReference>
<dbReference type="RefSeq" id="WP_290253867.1">
    <property type="nucleotide sequence ID" value="NZ_JAUGQQ010000002.1"/>
</dbReference>
<comment type="caution">
    <text evidence="8">The sequence shown here is derived from an EMBL/GenBank/DDBJ whole genome shotgun (WGS) entry which is preliminary data.</text>
</comment>
<gene>
    <name evidence="8" type="ORF">QRD02_05240</name>
</gene>
<reference evidence="8 9" key="1">
    <citation type="submission" date="2023-06" db="EMBL/GenBank/DDBJ databases">
        <authorList>
            <person name="Ye Y.-Q."/>
            <person name="Du Z.-J."/>
        </authorList>
    </citation>
    <scope>NUCLEOTIDE SEQUENCE [LARGE SCALE GENOMIC DNA]</scope>
    <source>
        <strain evidence="8 9">SDUM287046</strain>
    </source>
</reference>